<gene>
    <name evidence="9" type="primary">pgi_2</name>
    <name evidence="7" type="synonym">pgi</name>
    <name evidence="9" type="ORF">GCM10007933_04130</name>
</gene>
<comment type="caution">
    <text evidence="9">The sequence shown here is derived from an EMBL/GenBank/DDBJ whole genome shotgun (WGS) entry which is preliminary data.</text>
</comment>
<evidence type="ECO:0000256" key="1">
    <source>
        <dbReference type="ARBA" id="ARBA00004926"/>
    </source>
</evidence>
<dbReference type="Gene3D" id="3.40.50.10490">
    <property type="entry name" value="Glucose-6-phosphate isomerase like protein, domain 1"/>
    <property type="match status" value="2"/>
</dbReference>
<evidence type="ECO:0000256" key="2">
    <source>
        <dbReference type="ARBA" id="ARBA00006604"/>
    </source>
</evidence>
<dbReference type="PANTHER" id="PTHR11469:SF1">
    <property type="entry name" value="GLUCOSE-6-PHOSPHATE ISOMERASE"/>
    <property type="match status" value="1"/>
</dbReference>
<evidence type="ECO:0000256" key="5">
    <source>
        <dbReference type="ARBA" id="ARBA00023235"/>
    </source>
</evidence>
<dbReference type="PROSITE" id="PS51463">
    <property type="entry name" value="P_GLUCOSE_ISOMERASE_3"/>
    <property type="match status" value="1"/>
</dbReference>
<feature type="active site" evidence="7">
    <location>
        <position position="355"/>
    </location>
</feature>
<evidence type="ECO:0000313" key="9">
    <source>
        <dbReference type="EMBL" id="GLT20961.1"/>
    </source>
</evidence>
<comment type="catalytic activity">
    <reaction evidence="6 7 8">
        <text>alpha-D-glucose 6-phosphate = beta-D-fructose 6-phosphate</text>
        <dbReference type="Rhea" id="RHEA:11816"/>
        <dbReference type="ChEBI" id="CHEBI:57634"/>
        <dbReference type="ChEBI" id="CHEBI:58225"/>
        <dbReference type="EC" id="5.3.1.9"/>
    </reaction>
</comment>
<keyword evidence="10" id="KW-1185">Reference proteome</keyword>
<dbReference type="PANTHER" id="PTHR11469">
    <property type="entry name" value="GLUCOSE-6-PHOSPHATE ISOMERASE"/>
    <property type="match status" value="1"/>
</dbReference>
<organism evidence="9 10">
    <name type="scientific">Zoogloea oryzae</name>
    <dbReference type="NCBI Taxonomy" id="310767"/>
    <lineage>
        <taxon>Bacteria</taxon>
        <taxon>Pseudomonadati</taxon>
        <taxon>Pseudomonadota</taxon>
        <taxon>Betaproteobacteria</taxon>
        <taxon>Rhodocyclales</taxon>
        <taxon>Zoogloeaceae</taxon>
        <taxon>Zoogloea</taxon>
    </lineage>
</organism>
<evidence type="ECO:0000313" key="10">
    <source>
        <dbReference type="Proteomes" id="UP001157167"/>
    </source>
</evidence>
<dbReference type="Gene3D" id="1.10.1390.10">
    <property type="match status" value="1"/>
</dbReference>
<dbReference type="SUPFAM" id="SSF53697">
    <property type="entry name" value="SIS domain"/>
    <property type="match status" value="1"/>
</dbReference>
<dbReference type="InterPro" id="IPR023096">
    <property type="entry name" value="G6P_Isomerase_C"/>
</dbReference>
<dbReference type="PRINTS" id="PR00662">
    <property type="entry name" value="G6PISOMERASE"/>
</dbReference>
<proteinExistence type="inferred from homology"/>
<protein>
    <recommendedName>
        <fullName evidence="7">Glucose-6-phosphate isomerase</fullName>
        <shortName evidence="7">GPI</shortName>
        <ecNumber evidence="7">5.3.1.9</ecNumber>
    </recommendedName>
    <alternativeName>
        <fullName evidence="7">Phosphoglucose isomerase</fullName>
        <shortName evidence="7">PGI</shortName>
    </alternativeName>
    <alternativeName>
        <fullName evidence="7">Phosphohexose isomerase</fullName>
        <shortName evidence="7">PHI</shortName>
    </alternativeName>
</protein>
<dbReference type="InterPro" id="IPR018189">
    <property type="entry name" value="Phosphoglucose_isomerase_CS"/>
</dbReference>
<dbReference type="InterPro" id="IPR035476">
    <property type="entry name" value="SIS_PGI_1"/>
</dbReference>
<dbReference type="Proteomes" id="UP001157167">
    <property type="component" value="Unassembled WGS sequence"/>
</dbReference>
<keyword evidence="7" id="KW-0963">Cytoplasm</keyword>
<keyword evidence="4 7" id="KW-0324">Glycolysis</keyword>
<dbReference type="PROSITE" id="PS00765">
    <property type="entry name" value="P_GLUCOSE_ISOMERASE_1"/>
    <property type="match status" value="1"/>
</dbReference>
<evidence type="ECO:0000256" key="7">
    <source>
        <dbReference type="HAMAP-Rule" id="MF_00473"/>
    </source>
</evidence>
<evidence type="ECO:0000256" key="3">
    <source>
        <dbReference type="ARBA" id="ARBA00022432"/>
    </source>
</evidence>
<reference evidence="10" key="1">
    <citation type="journal article" date="2019" name="Int. J. Syst. Evol. Microbiol.">
        <title>The Global Catalogue of Microorganisms (GCM) 10K type strain sequencing project: providing services to taxonomists for standard genome sequencing and annotation.</title>
        <authorList>
            <consortium name="The Broad Institute Genomics Platform"/>
            <consortium name="The Broad Institute Genome Sequencing Center for Infectious Disease"/>
            <person name="Wu L."/>
            <person name="Ma J."/>
        </authorList>
    </citation>
    <scope>NUCLEOTIDE SEQUENCE [LARGE SCALE GENOMIC DNA]</scope>
    <source>
        <strain evidence="10">NBRC 102407</strain>
    </source>
</reference>
<dbReference type="CDD" id="cd05015">
    <property type="entry name" value="SIS_PGI_1"/>
    <property type="match status" value="1"/>
</dbReference>
<dbReference type="PROSITE" id="PS00174">
    <property type="entry name" value="P_GLUCOSE_ISOMERASE_2"/>
    <property type="match status" value="1"/>
</dbReference>
<feature type="active site" evidence="7">
    <location>
        <position position="481"/>
    </location>
</feature>
<evidence type="ECO:0000256" key="6">
    <source>
        <dbReference type="ARBA" id="ARBA00029321"/>
    </source>
</evidence>
<dbReference type="EMBL" id="BSPX01000003">
    <property type="protein sequence ID" value="GLT20961.1"/>
    <property type="molecule type" value="Genomic_DNA"/>
</dbReference>
<dbReference type="InterPro" id="IPR001672">
    <property type="entry name" value="G6P_Isomerase"/>
</dbReference>
<dbReference type="InterPro" id="IPR035482">
    <property type="entry name" value="SIS_PGI_2"/>
</dbReference>
<dbReference type="NCBIfam" id="NF001211">
    <property type="entry name" value="PRK00179.1"/>
    <property type="match status" value="1"/>
</dbReference>
<dbReference type="Pfam" id="PF00342">
    <property type="entry name" value="PGI"/>
    <property type="match status" value="1"/>
</dbReference>
<comment type="function">
    <text evidence="7">Catalyzes the reversible isomerization of glucose-6-phosphate to fructose-6-phosphate.</text>
</comment>
<keyword evidence="5 7" id="KW-0413">Isomerase</keyword>
<feature type="active site" description="Proton donor" evidence="7">
    <location>
        <position position="324"/>
    </location>
</feature>
<dbReference type="HAMAP" id="MF_00473">
    <property type="entry name" value="G6P_isomerase"/>
    <property type="match status" value="1"/>
</dbReference>
<evidence type="ECO:0000256" key="8">
    <source>
        <dbReference type="RuleBase" id="RU000612"/>
    </source>
</evidence>
<name>A0ABQ6F6T6_9RHOO</name>
<comment type="pathway">
    <text evidence="1 7 8">Carbohydrate degradation; glycolysis; D-glyceraldehyde 3-phosphate and glycerone phosphate from D-glucose: step 2/4.</text>
</comment>
<keyword evidence="3 7" id="KW-0312">Gluconeogenesis</keyword>
<comment type="pathway">
    <text evidence="7">Carbohydrate biosynthesis; gluconeogenesis.</text>
</comment>
<dbReference type="GO" id="GO:0016853">
    <property type="term" value="F:isomerase activity"/>
    <property type="evidence" value="ECO:0007669"/>
    <property type="project" value="UniProtKB-KW"/>
</dbReference>
<evidence type="ECO:0000256" key="4">
    <source>
        <dbReference type="ARBA" id="ARBA00023152"/>
    </source>
</evidence>
<comment type="similarity">
    <text evidence="2 7 8">Belongs to the GPI family.</text>
</comment>
<dbReference type="InterPro" id="IPR046348">
    <property type="entry name" value="SIS_dom_sf"/>
</dbReference>
<dbReference type="EC" id="5.3.1.9" evidence="7"/>
<comment type="subcellular location">
    <subcellularLocation>
        <location evidence="7">Cytoplasm</location>
    </subcellularLocation>
</comment>
<sequence>MRDLFAGDATRFERFSCAADGLLLDYSKQRITSSAMAELLALADEAGLKDGIAAMLSGEPVNFTENRAALHCAARMFELTPAAARAEIAATRKRLDTFVARVHAGEFVGATGRPIRHVVHLGIGGSDLGPRLLAEAFAPSLPTRLELSFAANVDDTEIRAILDRANPAETLFIVASKSFSTAETLFNARAARAWLAAALGADADLSRHFVAISNNVAAAAAFGIAEDTTFPMPEWIGGRFSVWSAIGLPLMLAFGTEVFDDFLAGGRSMDTHFATAPFAANLPVIAALLGIWNATFLGLDGHAVLPYSHRLRSLPAYLQQLEMESNGKSVDHQGQPVGWQTAPIIFGGPGTVGQHAYHQLFYQGTRKVAFDFVLPICATPSATDRSLFGNALAQSAALMLGRTLDEARTELRARGIDDAEVERLAPHLVCAGNQPSTTLLMPSVTPFTLGQILALYEHKVFVQGWIWGINSFDQYGVELGKNMARDIEAGSDRQRDSSTVGLLAAIDAMTRKAG</sequence>
<dbReference type="CDD" id="cd05016">
    <property type="entry name" value="SIS_PGI_2"/>
    <property type="match status" value="1"/>
</dbReference>
<accession>A0ABQ6F6T6</accession>